<evidence type="ECO:0000259" key="2">
    <source>
        <dbReference type="PROSITE" id="PS50011"/>
    </source>
</evidence>
<dbReference type="OrthoDB" id="4062651at2759"/>
<dbReference type="InterPro" id="IPR011009">
    <property type="entry name" value="Kinase-like_dom_sf"/>
</dbReference>
<reference evidence="4" key="1">
    <citation type="submission" date="2020-02" db="EMBL/GenBank/DDBJ databases">
        <authorList>
            <person name="Scholz U."/>
            <person name="Mascher M."/>
            <person name="Fiebig A."/>
        </authorList>
    </citation>
    <scope>NUCLEOTIDE SEQUENCE</scope>
</reference>
<dbReference type="Pfam" id="PF07714">
    <property type="entry name" value="PK_Tyr_Ser-Thr"/>
    <property type="match status" value="1"/>
</dbReference>
<gene>
    <name evidence="3" type="ORF">SI7747_06007436</name>
    <name evidence="4" type="ORF">SI8410_06008064</name>
</gene>
<dbReference type="Pfam" id="PF06760">
    <property type="entry name" value="DUF1221"/>
    <property type="match status" value="1"/>
</dbReference>
<dbReference type="PANTHER" id="PTHR44329">
    <property type="entry name" value="SERINE/THREONINE-PROTEIN KINASE TNNI3K-RELATED"/>
    <property type="match status" value="1"/>
</dbReference>
<proteinExistence type="predicted"/>
<name>A0A7I8KHV7_SPIIN</name>
<keyword evidence="5" id="KW-1185">Reference proteome</keyword>
<dbReference type="Proteomes" id="UP000663760">
    <property type="component" value="Chromosome 6"/>
</dbReference>
<feature type="region of interest" description="Disordered" evidence="1">
    <location>
        <begin position="564"/>
        <end position="679"/>
    </location>
</feature>
<feature type="compositionally biased region" description="Low complexity" evidence="1">
    <location>
        <begin position="595"/>
        <end position="604"/>
    </location>
</feature>
<evidence type="ECO:0000313" key="3">
    <source>
        <dbReference type="EMBL" id="CAA2621329.1"/>
    </source>
</evidence>
<dbReference type="GO" id="GO:0004674">
    <property type="term" value="F:protein serine/threonine kinase activity"/>
    <property type="evidence" value="ECO:0007669"/>
    <property type="project" value="TreeGrafter"/>
</dbReference>
<dbReference type="InterPro" id="IPR010632">
    <property type="entry name" value="DUF1221"/>
</dbReference>
<protein>
    <recommendedName>
        <fullName evidence="2">Protein kinase domain-containing protein</fullName>
    </recommendedName>
</protein>
<dbReference type="EMBL" id="LR743593">
    <property type="protein sequence ID" value="CAA2621329.1"/>
    <property type="molecule type" value="Genomic_DNA"/>
</dbReference>
<dbReference type="SUPFAM" id="SSF56112">
    <property type="entry name" value="Protein kinase-like (PK-like)"/>
    <property type="match status" value="1"/>
</dbReference>
<evidence type="ECO:0000313" key="5">
    <source>
        <dbReference type="Proteomes" id="UP000663760"/>
    </source>
</evidence>
<feature type="domain" description="Protein kinase" evidence="2">
    <location>
        <begin position="202"/>
        <end position="505"/>
    </location>
</feature>
<dbReference type="FunFam" id="1.10.510.10:FF:000778">
    <property type="entry name" value="Kinase family protein"/>
    <property type="match status" value="1"/>
</dbReference>
<feature type="compositionally biased region" description="Polar residues" evidence="1">
    <location>
        <begin position="578"/>
        <end position="588"/>
    </location>
</feature>
<evidence type="ECO:0000313" key="4">
    <source>
        <dbReference type="EMBL" id="CAA7397399.1"/>
    </source>
</evidence>
<sequence>MEQLRKIGQALGSLKCLMVFQDEIHINKRQCSLLFDTFNLAFEVITEEIKMNLSFDERLTKWKALENPLREFHRILREGEQYIRQSMESDDWWGKAISLGRNTYCVEFHLHDLLWCVSVVLEAIEIAGDIAGCSQDRNRRNKIIHSKKYENEWMDPKIFQQRFGREYLISPSICSRMDFAWKEDQWMLLEKVSEKRRSSKQEHRLAEILEGSMGRIFPSSVLVACKDYQVRRRIGSENHYREVQWMGENFAVRHFFGEIEPLVSEISLLSSLSHPNVMPLLCAFFDEDRKECLLLTELMQKSLCSYMKDISSPRRRVAFCLPVAVDIMLQIARGMEYLHSRRVYHGNLNPSTILVKTRNSSSSSSSSEGHLLVKIGEIGLASSKNLKNSANQACSDPCIWFAPEVLLEQGHEGDACQSKLTEKADVYSFGMICFELLTGKVPFEDGHLQGDKMSRNIRAGERPLFPFSSPKYLTSLTKRCWQTDPSQRPSFSSICRVLHYIKRFLLLNPDHSQPDAPSPPVDFFDLETSFSRIFPTWAVAEPTSVSQVPFQMFAYRVMEREKSSESGSEGASLCGDENSFSSGFSEDQFSPPLAPSKSSALLNPEATRKKVPPQKKTVNGKPTKESGQQKKIGRAARPPPRLTPCGRSLRTNSESQLPPLLTSPVRRRPSGHASDSEVA</sequence>
<accession>A0A7I8KHV7</accession>
<evidence type="ECO:0000256" key="1">
    <source>
        <dbReference type="SAM" id="MobiDB-lite"/>
    </source>
</evidence>
<dbReference type="GO" id="GO:0005524">
    <property type="term" value="F:ATP binding"/>
    <property type="evidence" value="ECO:0007669"/>
    <property type="project" value="InterPro"/>
</dbReference>
<dbReference type="InterPro" id="IPR001245">
    <property type="entry name" value="Ser-Thr/Tyr_kinase_cat_dom"/>
</dbReference>
<dbReference type="PROSITE" id="PS50011">
    <property type="entry name" value="PROTEIN_KINASE_DOM"/>
    <property type="match status" value="1"/>
</dbReference>
<dbReference type="Gene3D" id="1.10.510.10">
    <property type="entry name" value="Transferase(Phosphotransferase) domain 1"/>
    <property type="match status" value="1"/>
</dbReference>
<dbReference type="InterPro" id="IPR000719">
    <property type="entry name" value="Prot_kinase_dom"/>
</dbReference>
<dbReference type="EMBL" id="LR746269">
    <property type="protein sequence ID" value="CAA7397399.1"/>
    <property type="molecule type" value="Genomic_DNA"/>
</dbReference>
<dbReference type="AlphaFoldDB" id="A0A7I8KHV7"/>
<organism evidence="4 5">
    <name type="scientific">Spirodela intermedia</name>
    <name type="common">Intermediate duckweed</name>
    <dbReference type="NCBI Taxonomy" id="51605"/>
    <lineage>
        <taxon>Eukaryota</taxon>
        <taxon>Viridiplantae</taxon>
        <taxon>Streptophyta</taxon>
        <taxon>Embryophyta</taxon>
        <taxon>Tracheophyta</taxon>
        <taxon>Spermatophyta</taxon>
        <taxon>Magnoliopsida</taxon>
        <taxon>Liliopsida</taxon>
        <taxon>Araceae</taxon>
        <taxon>Lemnoideae</taxon>
        <taxon>Spirodela</taxon>
    </lineage>
</organism>
<dbReference type="PANTHER" id="PTHR44329:SF260">
    <property type="entry name" value="PROTEIN KINASE DOMAIN-CONTAINING PROTEIN"/>
    <property type="match status" value="1"/>
</dbReference>
<dbReference type="InterPro" id="IPR051681">
    <property type="entry name" value="Ser/Thr_Kinases-Pseudokinases"/>
</dbReference>